<dbReference type="AlphaFoldDB" id="A0A3N4IX77"/>
<sequence>MKNTEKQKTGTVGRSRQFTSSTKSVYKIEVASRKGRTSTTTCGQSLHAQLVVG</sequence>
<dbReference type="Proteomes" id="UP000276215">
    <property type="component" value="Unassembled WGS sequence"/>
</dbReference>
<evidence type="ECO:0000313" key="2">
    <source>
        <dbReference type="EMBL" id="RPA89557.1"/>
    </source>
</evidence>
<protein>
    <submittedName>
        <fullName evidence="2">Uncharacterized protein</fullName>
    </submittedName>
</protein>
<evidence type="ECO:0000256" key="1">
    <source>
        <dbReference type="SAM" id="MobiDB-lite"/>
    </source>
</evidence>
<dbReference type="EMBL" id="ML120569">
    <property type="protein sequence ID" value="RPA89557.1"/>
    <property type="molecule type" value="Genomic_DNA"/>
</dbReference>
<accession>A0A3N4IX77</accession>
<proteinExistence type="predicted"/>
<organism evidence="2 3">
    <name type="scientific">Choiromyces venosus 120613-1</name>
    <dbReference type="NCBI Taxonomy" id="1336337"/>
    <lineage>
        <taxon>Eukaryota</taxon>
        <taxon>Fungi</taxon>
        <taxon>Dikarya</taxon>
        <taxon>Ascomycota</taxon>
        <taxon>Pezizomycotina</taxon>
        <taxon>Pezizomycetes</taxon>
        <taxon>Pezizales</taxon>
        <taxon>Tuberaceae</taxon>
        <taxon>Choiromyces</taxon>
    </lineage>
</organism>
<feature type="region of interest" description="Disordered" evidence="1">
    <location>
        <begin position="1"/>
        <end position="23"/>
    </location>
</feature>
<keyword evidence="3" id="KW-1185">Reference proteome</keyword>
<feature type="compositionally biased region" description="Polar residues" evidence="1">
    <location>
        <begin position="9"/>
        <end position="23"/>
    </location>
</feature>
<name>A0A3N4IX77_9PEZI</name>
<reference evidence="2 3" key="1">
    <citation type="journal article" date="2018" name="Nat. Ecol. Evol.">
        <title>Pezizomycetes genomes reveal the molecular basis of ectomycorrhizal truffle lifestyle.</title>
        <authorList>
            <person name="Murat C."/>
            <person name="Payen T."/>
            <person name="Noel B."/>
            <person name="Kuo A."/>
            <person name="Morin E."/>
            <person name="Chen J."/>
            <person name="Kohler A."/>
            <person name="Krizsan K."/>
            <person name="Balestrini R."/>
            <person name="Da Silva C."/>
            <person name="Montanini B."/>
            <person name="Hainaut M."/>
            <person name="Levati E."/>
            <person name="Barry K.W."/>
            <person name="Belfiori B."/>
            <person name="Cichocki N."/>
            <person name="Clum A."/>
            <person name="Dockter R.B."/>
            <person name="Fauchery L."/>
            <person name="Guy J."/>
            <person name="Iotti M."/>
            <person name="Le Tacon F."/>
            <person name="Lindquist E.A."/>
            <person name="Lipzen A."/>
            <person name="Malagnac F."/>
            <person name="Mello A."/>
            <person name="Molinier V."/>
            <person name="Miyauchi S."/>
            <person name="Poulain J."/>
            <person name="Riccioni C."/>
            <person name="Rubini A."/>
            <person name="Sitrit Y."/>
            <person name="Splivallo R."/>
            <person name="Traeger S."/>
            <person name="Wang M."/>
            <person name="Zifcakova L."/>
            <person name="Wipf D."/>
            <person name="Zambonelli A."/>
            <person name="Paolocci F."/>
            <person name="Nowrousian M."/>
            <person name="Ottonello S."/>
            <person name="Baldrian P."/>
            <person name="Spatafora J.W."/>
            <person name="Henrissat B."/>
            <person name="Nagy L.G."/>
            <person name="Aury J.M."/>
            <person name="Wincker P."/>
            <person name="Grigoriev I.V."/>
            <person name="Bonfante P."/>
            <person name="Martin F.M."/>
        </authorList>
    </citation>
    <scope>NUCLEOTIDE SEQUENCE [LARGE SCALE GENOMIC DNA]</scope>
    <source>
        <strain evidence="2 3">120613-1</strain>
    </source>
</reference>
<gene>
    <name evidence="2" type="ORF">L873DRAFT_1822624</name>
</gene>
<evidence type="ECO:0000313" key="3">
    <source>
        <dbReference type="Proteomes" id="UP000276215"/>
    </source>
</evidence>